<comment type="caution">
    <text evidence="2">The sequence shown here is derived from an EMBL/GenBank/DDBJ whole genome shotgun (WGS) entry which is preliminary data.</text>
</comment>
<evidence type="ECO:0000256" key="1">
    <source>
        <dbReference type="SAM" id="MobiDB-lite"/>
    </source>
</evidence>
<protein>
    <submittedName>
        <fullName evidence="2">Uncharacterized protein</fullName>
    </submittedName>
</protein>
<reference evidence="2" key="1">
    <citation type="submission" date="2020-01" db="EMBL/GenBank/DDBJ databases">
        <title>Identification and distribution of gene clusters putatively required for synthesis of sphingolipid metabolism inhibitors in phylogenetically diverse species of the filamentous fungus Fusarium.</title>
        <authorList>
            <person name="Kim H.-S."/>
            <person name="Busman M."/>
            <person name="Brown D.W."/>
            <person name="Divon H."/>
            <person name="Uhlig S."/>
            <person name="Proctor R.H."/>
        </authorList>
    </citation>
    <scope>NUCLEOTIDE SEQUENCE</scope>
    <source>
        <strain evidence="2">NRRL 31653</strain>
    </source>
</reference>
<dbReference type="AlphaFoldDB" id="A0A9P5B626"/>
<feature type="region of interest" description="Disordered" evidence="1">
    <location>
        <begin position="1"/>
        <end position="22"/>
    </location>
</feature>
<keyword evidence="3" id="KW-1185">Reference proteome</keyword>
<evidence type="ECO:0000313" key="2">
    <source>
        <dbReference type="EMBL" id="KAF4496079.1"/>
    </source>
</evidence>
<dbReference type="EMBL" id="LUFC02000573">
    <property type="protein sequence ID" value="KAF4496079.1"/>
    <property type="molecule type" value="Genomic_DNA"/>
</dbReference>
<organism evidence="2 3">
    <name type="scientific">Fusarium agapanthi</name>
    <dbReference type="NCBI Taxonomy" id="1803897"/>
    <lineage>
        <taxon>Eukaryota</taxon>
        <taxon>Fungi</taxon>
        <taxon>Dikarya</taxon>
        <taxon>Ascomycota</taxon>
        <taxon>Pezizomycotina</taxon>
        <taxon>Sordariomycetes</taxon>
        <taxon>Hypocreomycetidae</taxon>
        <taxon>Hypocreales</taxon>
        <taxon>Nectriaceae</taxon>
        <taxon>Fusarium</taxon>
        <taxon>Fusarium fujikuroi species complex</taxon>
    </lineage>
</organism>
<dbReference type="Proteomes" id="UP000737391">
    <property type="component" value="Unassembled WGS sequence"/>
</dbReference>
<sequence length="744" mass="81642">MASSRANSDQSAPLMSQDGQPSTAVSFQQQGTVDWTRVLSGSATFSIDVLSRLSKAGVEAFTIYAARAIFSNVKLGPNGELRLHHALDKLSAFHSFGKALWFGFGVKHIIWSMQESTEGLNCLGICACLTEGFSTIIAAKVIRELFLLYDPPAELTPALRQWVALVESSEGLLASSEFGLVLHGLTKLCFQDGQSNLRSAGSPKDIALVLKEVFEVSAGRLDRLFLSGGEDCAWIASVAHWLLDLRVEVQDQDGTIIYRPDGTRSESSMDSQLIITYYRGHSSELLRVSRKHYVIPRGKLLFSYSENEDSLSCGRVSWESCLVDTFGSPMRLLLGSQARSTGTCLGSAARIFLASERGGEGHMDPAYTKGLGTGYSPISESSYGRGFYLLARRLLPELGQNSILHQTMEAALNKGYLDAAELYSRSYASLSHLCSCTGCRSNVDGEKVDTAFCLLTLIPTICTLIRAMSTINMQQDLGVQPTRSGLESLYWLQRRFTAGLGDSEHDPIRDGLLAYWPKHTLAMAQILFTGRQHERDLDGHSVVAVSHSGLCFCLNTLTEITSDPQRACLVTVVPGRIAWNNFMYNIVYDQEPEPNPTGKETGYNALAMTTTTTYDDLADSSTPGLNVELIIEEIFPENTSLSAIYRVSPAASPFPHFSIGAAEIWQKLNFAFTTASCEDKTCGSLNGFQSLLVEGEGLLLPKPDWETTRLPIMRVLSAKNVSVWVALSQRYFQTTDDAMNQEPR</sequence>
<proteinExistence type="predicted"/>
<evidence type="ECO:0000313" key="3">
    <source>
        <dbReference type="Proteomes" id="UP000737391"/>
    </source>
</evidence>
<gene>
    <name evidence="2" type="ORF">FAGAP_7770</name>
</gene>
<dbReference type="OrthoDB" id="3344043at2759"/>
<name>A0A9P5B626_9HYPO</name>
<accession>A0A9P5B626</accession>